<protein>
    <submittedName>
        <fullName evidence="3">Uncharacterized protein</fullName>
    </submittedName>
</protein>
<evidence type="ECO:0000256" key="1">
    <source>
        <dbReference type="SAM" id="MobiDB-lite"/>
    </source>
</evidence>
<reference evidence="3 4" key="1">
    <citation type="submission" date="2023-08" db="EMBL/GenBank/DDBJ databases">
        <title>Black Yeasts Isolated from many extreme environments.</title>
        <authorList>
            <person name="Coleine C."/>
            <person name="Stajich J.E."/>
            <person name="Selbmann L."/>
        </authorList>
    </citation>
    <scope>NUCLEOTIDE SEQUENCE [LARGE SCALE GENOMIC DNA]</scope>
    <source>
        <strain evidence="3 4">CCFEE 5910</strain>
    </source>
</reference>
<feature type="transmembrane region" description="Helical" evidence="2">
    <location>
        <begin position="239"/>
        <end position="257"/>
    </location>
</feature>
<dbReference type="AlphaFoldDB" id="A0AAN7YIW3"/>
<feature type="transmembrane region" description="Helical" evidence="2">
    <location>
        <begin position="160"/>
        <end position="180"/>
    </location>
</feature>
<name>A0AAN7YIW3_9EURO</name>
<evidence type="ECO:0000313" key="4">
    <source>
        <dbReference type="Proteomes" id="UP001309876"/>
    </source>
</evidence>
<evidence type="ECO:0000256" key="2">
    <source>
        <dbReference type="SAM" id="Phobius"/>
    </source>
</evidence>
<sequence length="485" mass="53656">MHFIEKFRELRLDIVGIVAILGEGSTSRNAQASALSWHHILPRIYPAPQSLLKHHQDKLLPVEPGIVVGAMSGRIRTELNFFTRLVHPDDLPDYSVQMLKVDRKPNTKEAAIKNMESSKTRRAPAMAVKRFGHLAGLSILGFCMSLTILVLALWQNDGAALVADVLLSLCSSFVGLASWCKLDVTEEKPHEDRKGIVPLGDVVIFYPTTGAFRVIRCTDEVSRFYFRIEKCTHYFDDNIYRAIALFSSAMLMAGLISLSNAQLISQAAFAAPYILLNALYWASSAINPSTHVWQHDFDVKEMGFTRRMIKDQYGKIVPQTSELSPASTRGRLTALKQVFMLLTRTRAEEEDDDDGETTIMNRSSQLYFNGNWKPDTLLPRVPTAAVVVQPGRHISLAPSKPEALGWNFAVNMNDILLETMSAVVVGATEVVRHVGTDPERGGNTAMPATKKPNTGMTSALWTVVALTGGSHWARSTNIAPNNAVR</sequence>
<feature type="region of interest" description="Disordered" evidence="1">
    <location>
        <begin position="434"/>
        <end position="453"/>
    </location>
</feature>
<evidence type="ECO:0000313" key="3">
    <source>
        <dbReference type="EMBL" id="KAK5088184.1"/>
    </source>
</evidence>
<gene>
    <name evidence="3" type="ORF">LTR05_002401</name>
</gene>
<proteinExistence type="predicted"/>
<dbReference type="EMBL" id="JAVRRJ010000002">
    <property type="protein sequence ID" value="KAK5088184.1"/>
    <property type="molecule type" value="Genomic_DNA"/>
</dbReference>
<dbReference type="Proteomes" id="UP001309876">
    <property type="component" value="Unassembled WGS sequence"/>
</dbReference>
<keyword evidence="4" id="KW-1185">Reference proteome</keyword>
<comment type="caution">
    <text evidence="3">The sequence shown here is derived from an EMBL/GenBank/DDBJ whole genome shotgun (WGS) entry which is preliminary data.</text>
</comment>
<organism evidence="3 4">
    <name type="scientific">Lithohypha guttulata</name>
    <dbReference type="NCBI Taxonomy" id="1690604"/>
    <lineage>
        <taxon>Eukaryota</taxon>
        <taxon>Fungi</taxon>
        <taxon>Dikarya</taxon>
        <taxon>Ascomycota</taxon>
        <taxon>Pezizomycotina</taxon>
        <taxon>Eurotiomycetes</taxon>
        <taxon>Chaetothyriomycetidae</taxon>
        <taxon>Chaetothyriales</taxon>
        <taxon>Trichomeriaceae</taxon>
        <taxon>Lithohypha</taxon>
    </lineage>
</organism>
<keyword evidence="2" id="KW-0472">Membrane</keyword>
<accession>A0AAN7YIW3</accession>
<keyword evidence="2" id="KW-0812">Transmembrane</keyword>
<keyword evidence="2" id="KW-1133">Transmembrane helix</keyword>
<feature type="transmembrane region" description="Helical" evidence="2">
    <location>
        <begin position="131"/>
        <end position="154"/>
    </location>
</feature>